<dbReference type="GO" id="GO:0009969">
    <property type="term" value="P:xyloglucan biosynthetic process"/>
    <property type="evidence" value="ECO:0007669"/>
    <property type="project" value="TreeGrafter"/>
</dbReference>
<dbReference type="PANTHER" id="PTHR31889">
    <property type="entry name" value="FUCOSYLTRANSFERASE 2-RELATED"/>
    <property type="match status" value="1"/>
</dbReference>
<dbReference type="AlphaFoldDB" id="A0A7I8I8E1"/>
<dbReference type="GO" id="GO:0032580">
    <property type="term" value="C:Golgi cisterna membrane"/>
    <property type="evidence" value="ECO:0007669"/>
    <property type="project" value="UniProtKB-SubCell"/>
</dbReference>
<keyword evidence="3 6" id="KW-0808">Transferase</keyword>
<organism evidence="7">
    <name type="scientific">Spirodela intermedia</name>
    <name type="common">Intermediate duckweed</name>
    <dbReference type="NCBI Taxonomy" id="51605"/>
    <lineage>
        <taxon>Eukaryota</taxon>
        <taxon>Viridiplantae</taxon>
        <taxon>Streptophyta</taxon>
        <taxon>Embryophyta</taxon>
        <taxon>Tracheophyta</taxon>
        <taxon>Spermatophyta</taxon>
        <taxon>Magnoliopsida</taxon>
        <taxon>Liliopsida</taxon>
        <taxon>Araceae</taxon>
        <taxon>Lemnoideae</taxon>
        <taxon>Spirodela</taxon>
    </lineage>
</organism>
<gene>
    <name evidence="7" type="ORF">SI7747_01000495</name>
</gene>
<keyword evidence="4" id="KW-0325">Glycoprotein</keyword>
<evidence type="ECO:0000313" key="7">
    <source>
        <dbReference type="EMBL" id="CAA2614095.1"/>
    </source>
</evidence>
<evidence type="ECO:0000256" key="2">
    <source>
        <dbReference type="ARBA" id="ARBA00022676"/>
    </source>
</evidence>
<keyword evidence="6" id="KW-0333">Golgi apparatus</keyword>
<proteinExistence type="inferred from homology"/>
<dbReference type="PANTHER" id="PTHR31889:SF2">
    <property type="entry name" value="FUCOSYLTRANSFERASE 3"/>
    <property type="match status" value="1"/>
</dbReference>
<dbReference type="GO" id="GO:0008107">
    <property type="term" value="F:galactoside 2-alpha-L-fucosyltransferase activity"/>
    <property type="evidence" value="ECO:0007669"/>
    <property type="project" value="InterPro"/>
</dbReference>
<evidence type="ECO:0000313" key="8">
    <source>
        <dbReference type="Proteomes" id="UP001189122"/>
    </source>
</evidence>
<evidence type="ECO:0000256" key="1">
    <source>
        <dbReference type="ARBA" id="ARBA00010481"/>
    </source>
</evidence>
<keyword evidence="8" id="KW-1185">Reference proteome</keyword>
<dbReference type="Pfam" id="PF03254">
    <property type="entry name" value="XG_FTase"/>
    <property type="match status" value="2"/>
</dbReference>
<dbReference type="GO" id="GO:0042546">
    <property type="term" value="P:cell wall biogenesis"/>
    <property type="evidence" value="ECO:0007669"/>
    <property type="project" value="InterPro"/>
</dbReference>
<comment type="similarity">
    <text evidence="1 6">Belongs to the glycosyltransferase 37 family.</text>
</comment>
<accession>A0A7I8I8E1</accession>
<dbReference type="InterPro" id="IPR004938">
    <property type="entry name" value="XG_FTase"/>
</dbReference>
<dbReference type="EMBL" id="CACRZD030000001">
    <property type="protein sequence ID" value="CAA6653905.1"/>
    <property type="molecule type" value="Genomic_DNA"/>
</dbReference>
<evidence type="ECO:0000256" key="6">
    <source>
        <dbReference type="RuleBase" id="RU367004"/>
    </source>
</evidence>
<sequence length="529" mass="60182">MGERSTEGETSCRGWIAEEEKEEGGQLRFHLDDVVKFGVMNHQFRAGFVDFFFSRGQSSALRDEYYGGLLAGGFDDGGFCLSRNQSAMLRKPSPYKPSTYLVKMLRRYEDRHRRCGPHTASYNKTTEFLKSRGAAARAAEMECKYDPFSLVHLPLRCPHRQGPPDRPGEGLLQPHVRALPGTTWLLPRDFPISNMRSFGLGDALSYGSLLRNKRIRNDVVDRPVSGPPPPPFVYLHLVGDYSLQDTFFFCDQDQLALREVPWLLVRSDNYFVPALFLNSIFEPELRFMFHEKEAVFHHLCRYLFHPTNKVWGMVTSYYQTYLAAATERVGIQIRVFDKGEAPFEVVLKQVINCTLQEKLLPWVDQKGAVSEADRRKTKAVLITSLYSGYLEGIQNMYLEHPAAGGMLVSFHQPSHEERQVKDKEDHDMKAWAEMNLLGFADVLITSAQSTFGYIGQALGGVKPWILFRPEKAAVPEPACVRDISMEPCFHSVPHYVCREKKNGDNSKLVPYVTHCKDAPWGIKLVDQAV</sequence>
<keyword evidence="5 6" id="KW-0961">Cell wall biogenesis/degradation</keyword>
<keyword evidence="2 6" id="KW-0328">Glycosyltransferase</keyword>
<comment type="function">
    <text evidence="6">May be involved in cell wall biosynthesis.</text>
</comment>
<protein>
    <recommendedName>
        <fullName evidence="6">Fucosyltransferase</fullName>
        <ecNumber evidence="6">2.4.1.-</ecNumber>
    </recommendedName>
</protein>
<evidence type="ECO:0000256" key="4">
    <source>
        <dbReference type="ARBA" id="ARBA00023180"/>
    </source>
</evidence>
<dbReference type="EMBL" id="LR743588">
    <property type="protein sequence ID" value="CAA2614095.1"/>
    <property type="molecule type" value="Genomic_DNA"/>
</dbReference>
<dbReference type="Proteomes" id="UP001189122">
    <property type="component" value="Unassembled WGS sequence"/>
</dbReference>
<name>A0A7I8I8E1_SPIIN</name>
<dbReference type="GO" id="GO:0071555">
    <property type="term" value="P:cell wall organization"/>
    <property type="evidence" value="ECO:0007669"/>
    <property type="project" value="UniProtKB-UniRule"/>
</dbReference>
<evidence type="ECO:0000256" key="3">
    <source>
        <dbReference type="ARBA" id="ARBA00022679"/>
    </source>
</evidence>
<dbReference type="EC" id="2.4.1.-" evidence="6"/>
<evidence type="ECO:0000256" key="5">
    <source>
        <dbReference type="ARBA" id="ARBA00023316"/>
    </source>
</evidence>
<comment type="subcellular location">
    <subcellularLocation>
        <location evidence="6">Golgi apparatus</location>
        <location evidence="6">Golgi stack membrane</location>
        <topology evidence="6">Single-pass type II membrane protein</topology>
    </subcellularLocation>
</comment>
<reference evidence="7 8" key="1">
    <citation type="submission" date="2019-12" db="EMBL/GenBank/DDBJ databases">
        <authorList>
            <person name="Scholz U."/>
            <person name="Mascher M."/>
            <person name="Fiebig A."/>
        </authorList>
    </citation>
    <scope>NUCLEOTIDE SEQUENCE</scope>
</reference>